<protein>
    <recommendedName>
        <fullName evidence="3">YcjX family protein</fullName>
    </recommendedName>
</protein>
<keyword evidence="2" id="KW-1185">Reference proteome</keyword>
<dbReference type="PANTHER" id="PTHR38605:SF1">
    <property type="entry name" value="ATPASE"/>
    <property type="match status" value="1"/>
</dbReference>
<evidence type="ECO:0000313" key="1">
    <source>
        <dbReference type="EMBL" id="ROQ29842.1"/>
    </source>
</evidence>
<evidence type="ECO:0000313" key="2">
    <source>
        <dbReference type="Proteomes" id="UP000268033"/>
    </source>
</evidence>
<evidence type="ECO:0008006" key="3">
    <source>
        <dbReference type="Google" id="ProtNLM"/>
    </source>
</evidence>
<comment type="caution">
    <text evidence="1">The sequence shown here is derived from an EMBL/GenBank/DDBJ whole genome shotgun (WGS) entry which is preliminary data.</text>
</comment>
<dbReference type="STRING" id="584787.GCA_001247655_03144"/>
<dbReference type="Proteomes" id="UP000268033">
    <property type="component" value="Unassembled WGS sequence"/>
</dbReference>
<dbReference type="PANTHER" id="PTHR38605">
    <property type="entry name" value="ATPASE-RELATED"/>
    <property type="match status" value="1"/>
</dbReference>
<dbReference type="PIRSF" id="PIRSF019381">
    <property type="entry name" value="YcjX"/>
    <property type="match status" value="1"/>
</dbReference>
<dbReference type="Pfam" id="PF04317">
    <property type="entry name" value="DUF463"/>
    <property type="match status" value="1"/>
</dbReference>
<sequence length="461" mass="51397">MQGSTLFKNLARTATDTLKRGLDQQVRLAVTGLSQAGKTAFITSLTDQLLHGSPRHLPFFPVQAEGRFLGAREMPQPHPLVPRFRYRDNLATLQAEPPRWAPSTHGISELRLHLKYKPDSGLRSFLGEPVTLVLDIVDYPGEWLLDLAMLEQSYGQWSAQQQQLLSQKPRADLAASWCQDARAYCEQGEQDELKTEQLAERYAALLQDFRESLGLYFLQPGRFLLPGELKGAPVLGFFPWQGEAGSDSALYRQLEKVFEQYKSEVVKRFYRDHFASMDRQVVLIDTLAALNHSRAAFLDLQLALTEVLKSFQYGQSGLLSRLFSPRIDKVLFAATQADRLTPDQRPALSSLLSELINPALEPIRFAGIEVGVETLAAICATQAGSGQLDGETLPCLRGRLVDNRQVTLFPGDIPASLPQSYFWESQGFAFPSFAPPLGLTSPLPHLRMDKALAFVLGDKLK</sequence>
<name>A0A3N1PEF4_9GAMM</name>
<dbReference type="RefSeq" id="WP_123420729.1">
    <property type="nucleotide sequence ID" value="NZ_RJUL01000002.1"/>
</dbReference>
<organism evidence="1 2">
    <name type="scientific">Gallaecimonas pentaromativorans</name>
    <dbReference type="NCBI Taxonomy" id="584787"/>
    <lineage>
        <taxon>Bacteria</taxon>
        <taxon>Pseudomonadati</taxon>
        <taxon>Pseudomonadota</taxon>
        <taxon>Gammaproteobacteria</taxon>
        <taxon>Enterobacterales</taxon>
        <taxon>Gallaecimonadaceae</taxon>
        <taxon>Gallaecimonas</taxon>
    </lineage>
</organism>
<dbReference type="EMBL" id="RJUL01000002">
    <property type="protein sequence ID" value="ROQ29842.1"/>
    <property type="molecule type" value="Genomic_DNA"/>
</dbReference>
<dbReference type="InterPro" id="IPR007413">
    <property type="entry name" value="YcjX-like"/>
</dbReference>
<dbReference type="AlphaFoldDB" id="A0A3N1PEF4"/>
<reference evidence="1 2" key="1">
    <citation type="submission" date="2018-11" db="EMBL/GenBank/DDBJ databases">
        <title>Genomic Encyclopedia of Type Strains, Phase IV (KMG-IV): sequencing the most valuable type-strain genomes for metagenomic binning, comparative biology and taxonomic classification.</title>
        <authorList>
            <person name="Goeker M."/>
        </authorList>
    </citation>
    <scope>NUCLEOTIDE SEQUENCE [LARGE SCALE GENOMIC DNA]</scope>
    <source>
        <strain evidence="1 2">DSM 21945</strain>
    </source>
</reference>
<proteinExistence type="predicted"/>
<gene>
    <name evidence="1" type="ORF">EDC28_102214</name>
</gene>
<accession>A0A3N1PEF4</accession>